<organism evidence="1">
    <name type="scientific">Mesocestoides corti</name>
    <name type="common">Flatworm</name>
    <dbReference type="NCBI Taxonomy" id="53468"/>
    <lineage>
        <taxon>Eukaryota</taxon>
        <taxon>Metazoa</taxon>
        <taxon>Spiralia</taxon>
        <taxon>Lophotrochozoa</taxon>
        <taxon>Platyhelminthes</taxon>
        <taxon>Cestoda</taxon>
        <taxon>Eucestoda</taxon>
        <taxon>Cyclophyllidea</taxon>
        <taxon>Mesocestoididae</taxon>
        <taxon>Mesocestoides</taxon>
    </lineage>
</organism>
<sequence>MCYCGTVSIKRNNSKVIVDRFTTLFKLENCLDCTCSQRSLKIKNGFVTVLQAYSMDECEDFCLKYSKMINAAIFRTHEVCYSTNHELRFLRQWCNGLVT</sequence>
<dbReference type="AlphaFoldDB" id="A0A5K3FM08"/>
<dbReference type="WBParaSite" id="MCU_008398-RA">
    <property type="protein sequence ID" value="MCU_008398-RA"/>
    <property type="gene ID" value="MCU_008398"/>
</dbReference>
<accession>A0A5K3FM08</accession>
<name>A0A5K3FM08_MESCO</name>
<evidence type="ECO:0000313" key="1">
    <source>
        <dbReference type="WBParaSite" id="MCU_008398-RA"/>
    </source>
</evidence>
<proteinExistence type="predicted"/>
<protein>
    <submittedName>
        <fullName evidence="1">Apple domain-containing protein</fullName>
    </submittedName>
</protein>
<reference evidence="1" key="1">
    <citation type="submission" date="2019-11" db="UniProtKB">
        <authorList>
            <consortium name="WormBaseParasite"/>
        </authorList>
    </citation>
    <scope>IDENTIFICATION</scope>
</reference>